<keyword evidence="3" id="KW-0732">Signal</keyword>
<feature type="signal peptide" evidence="3">
    <location>
        <begin position="1"/>
        <end position="27"/>
    </location>
</feature>
<dbReference type="InterPro" id="IPR020837">
    <property type="entry name" value="Fibrinogen_CS"/>
</dbReference>
<evidence type="ECO:0008006" key="8">
    <source>
        <dbReference type="Google" id="ProtNLM"/>
    </source>
</evidence>
<dbReference type="PROSITE" id="PS51406">
    <property type="entry name" value="FIBRINOGEN_C_2"/>
    <property type="match status" value="1"/>
</dbReference>
<protein>
    <recommendedName>
        <fullName evidence="8">Fibrinogen C-terminal domain-containing protein</fullName>
    </recommendedName>
</protein>
<dbReference type="FunFam" id="3.90.215.10:FF:000001">
    <property type="entry name" value="Tenascin isoform 1"/>
    <property type="match status" value="1"/>
</dbReference>
<evidence type="ECO:0000256" key="2">
    <source>
        <dbReference type="SAM" id="MobiDB-lite"/>
    </source>
</evidence>
<dbReference type="GeneID" id="119731846"/>
<dbReference type="PROSITE" id="PS00514">
    <property type="entry name" value="FIBRINOGEN_C_1"/>
    <property type="match status" value="1"/>
</dbReference>
<dbReference type="RefSeq" id="XP_038061057.1">
    <property type="nucleotide sequence ID" value="XM_038205129.1"/>
</dbReference>
<dbReference type="Pfam" id="PF00147">
    <property type="entry name" value="Fibrinogen_C"/>
    <property type="match status" value="1"/>
</dbReference>
<accession>A0A914AB19</accession>
<dbReference type="InterPro" id="IPR003609">
    <property type="entry name" value="Pan_app"/>
</dbReference>
<dbReference type="PANTHER" id="PTHR19143">
    <property type="entry name" value="FIBRINOGEN/TENASCIN/ANGIOPOEITIN"/>
    <property type="match status" value="1"/>
</dbReference>
<evidence type="ECO:0000256" key="3">
    <source>
        <dbReference type="SAM" id="SignalP"/>
    </source>
</evidence>
<evidence type="ECO:0000313" key="6">
    <source>
        <dbReference type="EnsemblMetazoa" id="XP_038061057.1"/>
    </source>
</evidence>
<evidence type="ECO:0000256" key="1">
    <source>
        <dbReference type="ARBA" id="ARBA00023157"/>
    </source>
</evidence>
<evidence type="ECO:0000259" key="5">
    <source>
        <dbReference type="PROSITE" id="PS51406"/>
    </source>
</evidence>
<dbReference type="SUPFAM" id="SSF56496">
    <property type="entry name" value="Fibrinogen C-terminal domain-like"/>
    <property type="match status" value="1"/>
</dbReference>
<evidence type="ECO:0000259" key="4">
    <source>
        <dbReference type="PROSITE" id="PS50948"/>
    </source>
</evidence>
<organism evidence="6 7">
    <name type="scientific">Patiria miniata</name>
    <name type="common">Bat star</name>
    <name type="synonym">Asterina miniata</name>
    <dbReference type="NCBI Taxonomy" id="46514"/>
    <lineage>
        <taxon>Eukaryota</taxon>
        <taxon>Metazoa</taxon>
        <taxon>Echinodermata</taxon>
        <taxon>Eleutherozoa</taxon>
        <taxon>Asterozoa</taxon>
        <taxon>Asteroidea</taxon>
        <taxon>Valvatacea</taxon>
        <taxon>Valvatida</taxon>
        <taxon>Asterinidae</taxon>
        <taxon>Patiria</taxon>
    </lineage>
</organism>
<dbReference type="CDD" id="cd01099">
    <property type="entry name" value="PAN_AP_HGF"/>
    <property type="match status" value="1"/>
</dbReference>
<dbReference type="SMART" id="SM00186">
    <property type="entry name" value="FBG"/>
    <property type="match status" value="1"/>
</dbReference>
<dbReference type="InterPro" id="IPR002181">
    <property type="entry name" value="Fibrinogen_a/b/g_C_dom"/>
</dbReference>
<dbReference type="Gene3D" id="3.90.215.10">
    <property type="entry name" value="Gamma Fibrinogen, chain A, domain 1"/>
    <property type="match status" value="1"/>
</dbReference>
<sequence>MAIRILVLNLICITSLVFQGAILSVSGVETLSYTSEHTFYAAENRALREFTYAIKTVRSRVICGRECSMDEHCKSFNFNECSKMCELNLLTRREHPKDFIATQGSVYFDADEDTPLYSLADSFLIRYRSCKMLLDAGYHSSGIYTIYPEGFGKHSLRVYCDMETDGGGWIVFQRRQDGSVDFYRNWAEYQSGFGDLSGEFWLGNDNLVTLTSNDSQGTWELRVDLEDWEGKTSWAKYPDFQISPGNYNLNIGRHDASNTAGDSLRRHRGHPFSTKDRDNDVSERNCAQSYHGAWWFRSCLLSNLNGRYYPDEHAAGDRLGVCWQSWKGDFYSLKACQMKIRAMGP</sequence>
<dbReference type="EnsemblMetazoa" id="XM_038205129.1">
    <property type="protein sequence ID" value="XP_038061057.1"/>
    <property type="gene ID" value="LOC119731846"/>
</dbReference>
<feature type="chain" id="PRO_5036988992" description="Fibrinogen C-terminal domain-containing protein" evidence="3">
    <location>
        <begin position="28"/>
        <end position="345"/>
    </location>
</feature>
<feature type="domain" description="Fibrinogen C-terminal" evidence="5">
    <location>
        <begin position="121"/>
        <end position="344"/>
    </location>
</feature>
<dbReference type="OrthoDB" id="6038967at2759"/>
<evidence type="ECO:0000313" key="7">
    <source>
        <dbReference type="Proteomes" id="UP000887568"/>
    </source>
</evidence>
<feature type="domain" description="Apple" evidence="4">
    <location>
        <begin position="34"/>
        <end position="112"/>
    </location>
</feature>
<dbReference type="InterPro" id="IPR014716">
    <property type="entry name" value="Fibrinogen_a/b/g_C_1"/>
</dbReference>
<dbReference type="Pfam" id="PF00024">
    <property type="entry name" value="PAN_1"/>
    <property type="match status" value="1"/>
</dbReference>
<keyword evidence="7" id="KW-1185">Reference proteome</keyword>
<dbReference type="GO" id="GO:0005615">
    <property type="term" value="C:extracellular space"/>
    <property type="evidence" value="ECO:0007669"/>
    <property type="project" value="TreeGrafter"/>
</dbReference>
<dbReference type="NCBIfam" id="NF040941">
    <property type="entry name" value="GGGWT_bact"/>
    <property type="match status" value="1"/>
</dbReference>
<dbReference type="InterPro" id="IPR036056">
    <property type="entry name" value="Fibrinogen-like_C"/>
</dbReference>
<keyword evidence="1" id="KW-1015">Disulfide bond</keyword>
<dbReference type="CDD" id="cd00087">
    <property type="entry name" value="FReD"/>
    <property type="match status" value="1"/>
</dbReference>
<dbReference type="SUPFAM" id="SSF57414">
    <property type="entry name" value="Hairpin loop containing domain-like"/>
    <property type="match status" value="1"/>
</dbReference>
<proteinExistence type="predicted"/>
<feature type="region of interest" description="Disordered" evidence="2">
    <location>
        <begin position="258"/>
        <end position="280"/>
    </location>
</feature>
<name>A0A914AB19_PATMI</name>
<dbReference type="PROSITE" id="PS50948">
    <property type="entry name" value="PAN"/>
    <property type="match status" value="1"/>
</dbReference>
<dbReference type="PANTHER" id="PTHR19143:SF458">
    <property type="entry name" value="FIBRINOGEN C-TERMINAL DOMAIN-CONTAINING PROTEIN-RELATED"/>
    <property type="match status" value="1"/>
</dbReference>
<dbReference type="SMART" id="SM00473">
    <property type="entry name" value="PAN_AP"/>
    <property type="match status" value="1"/>
</dbReference>
<dbReference type="AlphaFoldDB" id="A0A914AB19"/>
<reference evidence="6" key="1">
    <citation type="submission" date="2022-11" db="UniProtKB">
        <authorList>
            <consortium name="EnsemblMetazoa"/>
        </authorList>
    </citation>
    <scope>IDENTIFICATION</scope>
</reference>
<dbReference type="Proteomes" id="UP000887568">
    <property type="component" value="Unplaced"/>
</dbReference>
<dbReference type="Gene3D" id="3.50.4.10">
    <property type="entry name" value="Hepatocyte Growth Factor"/>
    <property type="match status" value="1"/>
</dbReference>
<dbReference type="InterPro" id="IPR050373">
    <property type="entry name" value="Fibrinogen_C-term_domain"/>
</dbReference>